<dbReference type="AlphaFoldDB" id="A0A369M378"/>
<evidence type="ECO:0000256" key="2">
    <source>
        <dbReference type="ARBA" id="ARBA00022692"/>
    </source>
</evidence>
<protein>
    <submittedName>
        <fullName evidence="7">Rod shape-determining protein RodA</fullName>
    </submittedName>
</protein>
<dbReference type="GO" id="GO:0032153">
    <property type="term" value="C:cell division site"/>
    <property type="evidence" value="ECO:0007669"/>
    <property type="project" value="TreeGrafter"/>
</dbReference>
<proteinExistence type="predicted"/>
<keyword evidence="8" id="KW-1185">Reference proteome</keyword>
<dbReference type="GO" id="GO:0015648">
    <property type="term" value="F:lipid-linked peptidoglycan transporter activity"/>
    <property type="evidence" value="ECO:0007669"/>
    <property type="project" value="TreeGrafter"/>
</dbReference>
<evidence type="ECO:0000313" key="7">
    <source>
        <dbReference type="EMBL" id="RDB66203.1"/>
    </source>
</evidence>
<keyword evidence="4 6" id="KW-1133">Transmembrane helix</keyword>
<sequence>MAQPPQINSVRTPDKAVVDATRSRRFPSLNLPLVVVVALLAGYGLVVVYSAVYGDPDYSFPRQAALVAAGAVVMIVLWRFDYRRLSEFTTLFLIVNVVLILLPHIPGLGTDAGMGSQSWIKLGPLPQVQPGEFAKITVILLDASVMARYGGRLDDVREYLKALGIMLVPFACIMTQPDLGTGLVYLFIGAVALVVGGARPKFLLVTLAAGIVAVACVFALDEVLAVRNADGTVEYKLLKNYQRARLLVFLDPDMDPTGNGYNLKQAQIAIGSGGLFGQGYMQGSQHALGILPEAPTDFIFCVLAEELGFFGVVVLLGLYLALVLVSFRIAGSAGDLFGLLIVMCVVGMWLFQILENIGMTCGLMPITGIPLPFMSYGSTGTIMNFIMLGLIGSVWAHNTATGKKGSYADTR</sequence>
<dbReference type="RefSeq" id="WP_015539892.1">
    <property type="nucleotide sequence ID" value="NZ_CABMMS010000002.1"/>
</dbReference>
<evidence type="ECO:0000256" key="6">
    <source>
        <dbReference type="SAM" id="Phobius"/>
    </source>
</evidence>
<keyword evidence="5 6" id="KW-0472">Membrane</keyword>
<keyword evidence="2 6" id="KW-0812">Transmembrane</keyword>
<feature type="transmembrane region" description="Helical" evidence="6">
    <location>
        <begin position="31"/>
        <end position="52"/>
    </location>
</feature>
<keyword evidence="3" id="KW-0133">Cell shape</keyword>
<feature type="transmembrane region" description="Helical" evidence="6">
    <location>
        <begin position="64"/>
        <end position="81"/>
    </location>
</feature>
<feature type="transmembrane region" description="Helical" evidence="6">
    <location>
        <begin position="162"/>
        <end position="195"/>
    </location>
</feature>
<evidence type="ECO:0000256" key="1">
    <source>
        <dbReference type="ARBA" id="ARBA00004141"/>
    </source>
</evidence>
<dbReference type="OrthoDB" id="9768187at2"/>
<dbReference type="GeneID" id="78358705"/>
<dbReference type="GO" id="GO:0051301">
    <property type="term" value="P:cell division"/>
    <property type="evidence" value="ECO:0007669"/>
    <property type="project" value="InterPro"/>
</dbReference>
<dbReference type="InterPro" id="IPR001182">
    <property type="entry name" value="FtsW/RodA"/>
</dbReference>
<dbReference type="InterPro" id="IPR011923">
    <property type="entry name" value="RodA/MrdB"/>
</dbReference>
<gene>
    <name evidence="7" type="ORF">C1877_03120</name>
</gene>
<dbReference type="Proteomes" id="UP000254000">
    <property type="component" value="Unassembled WGS sequence"/>
</dbReference>
<organism evidence="7 8">
    <name type="scientific">Gordonibacter pamelaeae</name>
    <dbReference type="NCBI Taxonomy" id="471189"/>
    <lineage>
        <taxon>Bacteria</taxon>
        <taxon>Bacillati</taxon>
        <taxon>Actinomycetota</taxon>
        <taxon>Coriobacteriia</taxon>
        <taxon>Eggerthellales</taxon>
        <taxon>Eggerthellaceae</taxon>
        <taxon>Gordonibacter</taxon>
    </lineage>
</organism>
<evidence type="ECO:0000256" key="3">
    <source>
        <dbReference type="ARBA" id="ARBA00022960"/>
    </source>
</evidence>
<evidence type="ECO:0000256" key="4">
    <source>
        <dbReference type="ARBA" id="ARBA00022989"/>
    </source>
</evidence>
<name>A0A369M378_9ACTN</name>
<reference evidence="7 8" key="1">
    <citation type="journal article" date="2018" name="Elife">
        <title>Discovery and characterization of a prevalent human gut bacterial enzyme sufficient for the inactivation of a family of plant toxins.</title>
        <authorList>
            <person name="Koppel N."/>
            <person name="Bisanz J.E."/>
            <person name="Pandelia M.E."/>
            <person name="Turnbaugh P.J."/>
            <person name="Balskus E.P."/>
        </authorList>
    </citation>
    <scope>NUCLEOTIDE SEQUENCE [LARGE SCALE GENOMIC DNA]</scope>
    <source>
        <strain evidence="7 8">3C</strain>
    </source>
</reference>
<comment type="subcellular location">
    <subcellularLocation>
        <location evidence="1">Membrane</location>
        <topology evidence="1">Multi-pass membrane protein</topology>
    </subcellularLocation>
</comment>
<dbReference type="EMBL" id="PPTS01000002">
    <property type="protein sequence ID" value="RDB66203.1"/>
    <property type="molecule type" value="Genomic_DNA"/>
</dbReference>
<evidence type="ECO:0000313" key="8">
    <source>
        <dbReference type="Proteomes" id="UP000254000"/>
    </source>
</evidence>
<dbReference type="NCBIfam" id="TIGR02210">
    <property type="entry name" value="rodA_shape"/>
    <property type="match status" value="1"/>
</dbReference>
<feature type="transmembrane region" description="Helical" evidence="6">
    <location>
        <begin position="336"/>
        <end position="354"/>
    </location>
</feature>
<dbReference type="PANTHER" id="PTHR30474">
    <property type="entry name" value="CELL CYCLE PROTEIN"/>
    <property type="match status" value="1"/>
</dbReference>
<accession>A0A369M378</accession>
<comment type="caution">
    <text evidence="7">The sequence shown here is derived from an EMBL/GenBank/DDBJ whole genome shotgun (WGS) entry which is preliminary data.</text>
</comment>
<feature type="transmembrane region" description="Helical" evidence="6">
    <location>
        <begin position="374"/>
        <end position="396"/>
    </location>
</feature>
<dbReference type="GO" id="GO:0008360">
    <property type="term" value="P:regulation of cell shape"/>
    <property type="evidence" value="ECO:0007669"/>
    <property type="project" value="UniProtKB-KW"/>
</dbReference>
<feature type="transmembrane region" description="Helical" evidence="6">
    <location>
        <begin position="202"/>
        <end position="220"/>
    </location>
</feature>
<dbReference type="GO" id="GO:0005886">
    <property type="term" value="C:plasma membrane"/>
    <property type="evidence" value="ECO:0007669"/>
    <property type="project" value="TreeGrafter"/>
</dbReference>
<dbReference type="PANTHER" id="PTHR30474:SF1">
    <property type="entry name" value="PEPTIDOGLYCAN GLYCOSYLTRANSFERASE MRDB"/>
    <property type="match status" value="1"/>
</dbReference>
<evidence type="ECO:0000256" key="5">
    <source>
        <dbReference type="ARBA" id="ARBA00023136"/>
    </source>
</evidence>
<dbReference type="Pfam" id="PF01098">
    <property type="entry name" value="FTSW_RODA_SPOVE"/>
    <property type="match status" value="1"/>
</dbReference>
<feature type="transmembrane region" description="Helical" evidence="6">
    <location>
        <begin position="307"/>
        <end position="329"/>
    </location>
</feature>
<feature type="transmembrane region" description="Helical" evidence="6">
    <location>
        <begin position="88"/>
        <end position="105"/>
    </location>
</feature>